<dbReference type="InterPro" id="IPR000953">
    <property type="entry name" value="Chromo/chromo_shadow_dom"/>
</dbReference>
<dbReference type="OrthoDB" id="433924at2759"/>
<dbReference type="Proteomes" id="UP000005239">
    <property type="component" value="Unassembled WGS sequence"/>
</dbReference>
<accession>A0A2A6CYM9</accession>
<evidence type="ECO:0000256" key="1">
    <source>
        <dbReference type="ARBA" id="ARBA00004123"/>
    </source>
</evidence>
<dbReference type="InterPro" id="IPR016197">
    <property type="entry name" value="Chromo-like_dom_sf"/>
</dbReference>
<dbReference type="InterPro" id="IPR023780">
    <property type="entry name" value="Chromo_domain"/>
</dbReference>
<dbReference type="CDD" id="cd00024">
    <property type="entry name" value="CD_CSD"/>
    <property type="match status" value="1"/>
</dbReference>
<evidence type="ECO:0000256" key="2">
    <source>
        <dbReference type="ARBA" id="ARBA00023242"/>
    </source>
</evidence>
<protein>
    <submittedName>
        <fullName evidence="4">Chromo domain-containing protein</fullName>
    </submittedName>
</protein>
<dbReference type="Gene3D" id="2.40.50.40">
    <property type="match status" value="1"/>
</dbReference>
<organism evidence="4 5">
    <name type="scientific">Pristionchus pacificus</name>
    <name type="common">Parasitic nematode worm</name>
    <dbReference type="NCBI Taxonomy" id="54126"/>
    <lineage>
        <taxon>Eukaryota</taxon>
        <taxon>Metazoa</taxon>
        <taxon>Ecdysozoa</taxon>
        <taxon>Nematoda</taxon>
        <taxon>Chromadorea</taxon>
        <taxon>Rhabditida</taxon>
        <taxon>Rhabditina</taxon>
        <taxon>Diplogasteromorpha</taxon>
        <taxon>Diplogasteroidea</taxon>
        <taxon>Neodiplogasteridae</taxon>
        <taxon>Pristionchus</taxon>
    </lineage>
</organism>
<dbReference type="PROSITE" id="PS50013">
    <property type="entry name" value="CHROMO_2"/>
    <property type="match status" value="1"/>
</dbReference>
<keyword evidence="2" id="KW-0539">Nucleus</keyword>
<evidence type="ECO:0000256" key="3">
    <source>
        <dbReference type="SAM" id="MobiDB-lite"/>
    </source>
</evidence>
<feature type="region of interest" description="Disordered" evidence="3">
    <location>
        <begin position="104"/>
        <end position="223"/>
    </location>
</feature>
<reference evidence="4" key="2">
    <citation type="submission" date="2022-06" db="UniProtKB">
        <authorList>
            <consortium name="EnsemblMetazoa"/>
        </authorList>
    </citation>
    <scope>IDENTIFICATION</scope>
    <source>
        <strain evidence="4">PS312</strain>
    </source>
</reference>
<dbReference type="GO" id="GO:0031507">
    <property type="term" value="P:heterochromatin formation"/>
    <property type="evidence" value="ECO:0000318"/>
    <property type="project" value="GO_Central"/>
</dbReference>
<evidence type="ECO:0000313" key="5">
    <source>
        <dbReference type="Proteomes" id="UP000005239"/>
    </source>
</evidence>
<name>A0A2A6CYM9_PRIPA</name>
<keyword evidence="5" id="KW-1185">Reference proteome</keyword>
<dbReference type="PANTHER" id="PTHR22812">
    <property type="entry name" value="CHROMOBOX PROTEIN"/>
    <property type="match status" value="1"/>
</dbReference>
<gene>
    <name evidence="4" type="primary">WBGene00111859</name>
</gene>
<comment type="subcellular location">
    <subcellularLocation>
        <location evidence="1">Nucleus</location>
    </subcellularLocation>
</comment>
<accession>A0A8R1UI25</accession>
<dbReference type="EnsemblMetazoa" id="PPA22305.1">
    <property type="protein sequence ID" value="PPA22305.1"/>
    <property type="gene ID" value="WBGene00111859"/>
</dbReference>
<proteinExistence type="predicted"/>
<sequence length="239" mass="27206">MHLHCSCQPLTGNLISRSEMPSTPAKKISPKEARQVDDGEALYDVEKIQKKRVTVDGKEEFLVKWVGYKKPTWEPRDNLDSTNFFLVEFEKKLAASGKPTRVYTPRKSIGTSTPLRAAAGSAKKNTPKTVSSAKNTPANTSTSNRPMRARLTTVSTQERQAALAKARKEEKEASDDETDEEEDEEDEIVPVETRRVQKRQRVVVEEEEEQGEEMQRQVQKRPRQLLEEVEAAGKWCRFM</sequence>
<reference evidence="5" key="1">
    <citation type="journal article" date="2008" name="Nat. Genet.">
        <title>The Pristionchus pacificus genome provides a unique perspective on nematode lifestyle and parasitism.</title>
        <authorList>
            <person name="Dieterich C."/>
            <person name="Clifton S.W."/>
            <person name="Schuster L.N."/>
            <person name="Chinwalla A."/>
            <person name="Delehaunty K."/>
            <person name="Dinkelacker I."/>
            <person name="Fulton L."/>
            <person name="Fulton R."/>
            <person name="Godfrey J."/>
            <person name="Minx P."/>
            <person name="Mitreva M."/>
            <person name="Roeseler W."/>
            <person name="Tian H."/>
            <person name="Witte H."/>
            <person name="Yang S.P."/>
            <person name="Wilson R.K."/>
            <person name="Sommer R.J."/>
        </authorList>
    </citation>
    <scope>NUCLEOTIDE SEQUENCE [LARGE SCALE GENOMIC DNA]</scope>
    <source>
        <strain evidence="5">PS312</strain>
    </source>
</reference>
<dbReference type="SMART" id="SM00298">
    <property type="entry name" value="CHROMO"/>
    <property type="match status" value="1"/>
</dbReference>
<dbReference type="AlphaFoldDB" id="A0A2A6CYM9"/>
<feature type="region of interest" description="Disordered" evidence="3">
    <location>
        <begin position="16"/>
        <end position="35"/>
    </location>
</feature>
<dbReference type="Pfam" id="PF00385">
    <property type="entry name" value="Chromo"/>
    <property type="match status" value="1"/>
</dbReference>
<dbReference type="SUPFAM" id="SSF54160">
    <property type="entry name" value="Chromo domain-like"/>
    <property type="match status" value="1"/>
</dbReference>
<feature type="compositionally biased region" description="Acidic residues" evidence="3">
    <location>
        <begin position="172"/>
        <end position="189"/>
    </location>
</feature>
<dbReference type="GO" id="GO:0003682">
    <property type="term" value="F:chromatin binding"/>
    <property type="evidence" value="ECO:0000318"/>
    <property type="project" value="GO_Central"/>
</dbReference>
<evidence type="ECO:0000313" key="4">
    <source>
        <dbReference type="EnsemblMetazoa" id="PPA22305.1"/>
    </source>
</evidence>
<dbReference type="GO" id="GO:0005634">
    <property type="term" value="C:nucleus"/>
    <property type="evidence" value="ECO:0007669"/>
    <property type="project" value="UniProtKB-SubCell"/>
</dbReference>
<feature type="compositionally biased region" description="Polar residues" evidence="3">
    <location>
        <begin position="123"/>
        <end position="145"/>
    </location>
</feature>
<dbReference type="GO" id="GO:0005721">
    <property type="term" value="C:pericentric heterochromatin"/>
    <property type="evidence" value="ECO:0000318"/>
    <property type="project" value="GO_Central"/>
</dbReference>
<dbReference type="InterPro" id="IPR051219">
    <property type="entry name" value="Heterochromatin_chromo-domain"/>
</dbReference>